<keyword evidence="1" id="KW-0472">Membrane</keyword>
<evidence type="ECO:0000313" key="3">
    <source>
        <dbReference type="Proteomes" id="UP000000329"/>
    </source>
</evidence>
<keyword evidence="1" id="KW-0812">Transmembrane</keyword>
<proteinExistence type="predicted"/>
<evidence type="ECO:0008006" key="4">
    <source>
        <dbReference type="Google" id="ProtNLM"/>
    </source>
</evidence>
<gene>
    <name evidence="2" type="ordered locus">Hsero_3135</name>
</gene>
<reference evidence="2 3" key="1">
    <citation type="submission" date="2010-04" db="EMBL/GenBank/DDBJ databases">
        <title>The genome of Herbaspirillum seropedicae SmR1, an endophytic, nitrogen-fixing, plant-growth promoting beta-Proteobacteria.</title>
        <authorList>
            <person name="Pedrosa F.O."/>
            <person name="Monteiro R.A."/>
            <person name="Wassem R."/>
            <person name="Cruz L.M."/>
            <person name="Ayub R.A."/>
            <person name="Colauto N.B."/>
            <person name="Fernandez M.A."/>
            <person name="Fungaro M.H.P."/>
            <person name="Grisard E.C."/>
            <person name="Hungria M."/>
            <person name="Madeira H.M.F."/>
            <person name="Nodari R.O."/>
            <person name="Osaku C.A."/>
            <person name="Petzl-Erler M.L."/>
            <person name="Terenzi H."/>
            <person name="Vieira L.G.E."/>
            <person name="Almeida M.I.M."/>
            <person name="Alves L.R."/>
            <person name="Arantes O.M.N."/>
            <person name="Balsanelli E."/>
            <person name="Barcellos F.G."/>
            <person name="Baura V.A."/>
            <person name="Binde D.R."/>
            <person name="Campo R.J."/>
            <person name="Chubatsu L.S."/>
            <person name="Chueire L.M.O."/>
            <person name="Ciferri R.R."/>
            <person name="Correa L.C."/>
            <person name="da Conceicao Silva J.L."/>
            <person name="Dabul A.N.G."/>
            <person name="Dambros B.P."/>
            <person name="Faoro H."/>
            <person name="Favetti A."/>
            <person name="Friedermann G."/>
            <person name="Furlaneto M.C."/>
            <person name="Gasques L.S."/>
            <person name="Gimenes C.C.T."/>
            <person name="Gioppo N.M.R."/>
            <person name="Glienke-Blanco C."/>
            <person name="Godoy L.P."/>
            <person name="Guerra M.P."/>
            <person name="Karp S."/>
            <person name="Kava-Cordeiro V."/>
            <person name="Margarido V.P."/>
            <person name="Mathioni S.M."/>
            <person name="Menck-Soares M.A."/>
            <person name="Murace N.K."/>
            <person name="Nicolas M.F."/>
            <person name="Oliveira C.E.C."/>
            <person name="Pagnan N.A.B."/>
            <person name="Pamphile J.A."/>
            <person name="Patussi E.V."/>
            <person name="Pereira L.F.P."/>
            <person name="Pereira-Ferrari L."/>
            <person name="Pinto F.G.S."/>
            <person name="Precoma C."/>
            <person name="Prioli A.J."/>
            <person name="Prioli S.M.A.P."/>
            <person name="Raittz R.T."/>
            <person name="Ramos H.J.O."/>
            <person name="Ribeiro E.M.S.F."/>
            <person name="Rigo L.U."/>
            <person name="Rocha C.L.M.S.C."/>
            <person name="Rocha S.N."/>
            <person name="Santos K."/>
            <person name="Satori D."/>
            <person name="Silva A.G."/>
            <person name="Simao R.C.G."/>
            <person name="Soares M.A.M."/>
            <person name="Souza E.M."/>
            <person name="Steffens M.B.R."/>
            <person name="Steindel M."/>
            <person name="Tadra-Sfeir M.Z."/>
            <person name="Takahashi E.K."/>
            <person name="Torres R.A."/>
            <person name="Valle J.S."/>
            <person name="Vernal J.I."/>
            <person name="Vilas-Boas L.A."/>
            <person name="Watanabe M.A.E."/>
            <person name="Weiss V.A."/>
            <person name="Yates M.A."/>
            <person name="Souza E.M."/>
        </authorList>
    </citation>
    <scope>NUCLEOTIDE SEQUENCE [LARGE SCALE GENOMIC DNA]</scope>
    <source>
        <strain evidence="2 3">SmR1</strain>
    </source>
</reference>
<feature type="transmembrane region" description="Helical" evidence="1">
    <location>
        <begin position="6"/>
        <end position="28"/>
    </location>
</feature>
<protein>
    <recommendedName>
        <fullName evidence="4">Transmembrane protein</fullName>
    </recommendedName>
</protein>
<keyword evidence="1" id="KW-1133">Transmembrane helix</keyword>
<evidence type="ECO:0000256" key="1">
    <source>
        <dbReference type="SAM" id="Phobius"/>
    </source>
</evidence>
<dbReference type="STRING" id="757424.Hsero_3135"/>
<dbReference type="AlphaFoldDB" id="D8J150"/>
<organism evidence="2 3">
    <name type="scientific">Herbaspirillum seropedicae (strain SmR1)</name>
    <dbReference type="NCBI Taxonomy" id="757424"/>
    <lineage>
        <taxon>Bacteria</taxon>
        <taxon>Pseudomonadati</taxon>
        <taxon>Pseudomonadota</taxon>
        <taxon>Betaproteobacteria</taxon>
        <taxon>Burkholderiales</taxon>
        <taxon>Oxalobacteraceae</taxon>
        <taxon>Herbaspirillum</taxon>
    </lineage>
</organism>
<sequence length="75" mass="8399">MMAGCVHMIFGPLGFLVGFVVAEFIAVLSNSRKEDLLMVKKVFKEVIAYAKRIKGRFIASWEAHLPSRDTLLTSL</sequence>
<dbReference type="Proteomes" id="UP000000329">
    <property type="component" value="Chromosome"/>
</dbReference>
<dbReference type="EMBL" id="CP002039">
    <property type="protein sequence ID" value="ADJ64619.1"/>
    <property type="molecule type" value="Genomic_DNA"/>
</dbReference>
<evidence type="ECO:0000313" key="2">
    <source>
        <dbReference type="EMBL" id="ADJ64619.1"/>
    </source>
</evidence>
<dbReference type="KEGG" id="hse:Hsero_3135"/>
<name>D8J150_HERSS</name>
<dbReference type="HOGENOM" id="CLU_2666106_0_0_4"/>
<keyword evidence="3" id="KW-1185">Reference proteome</keyword>
<accession>D8J150</accession>